<dbReference type="RefSeq" id="WP_404609730.1">
    <property type="nucleotide sequence ID" value="NZ_JBIYDN010000015.1"/>
</dbReference>
<protein>
    <submittedName>
        <fullName evidence="1">Uncharacterized protein</fullName>
    </submittedName>
</protein>
<organism evidence="1 2">
    <name type="scientific">Caballeronia udeis</name>
    <dbReference type="NCBI Taxonomy" id="1232866"/>
    <lineage>
        <taxon>Bacteria</taxon>
        <taxon>Pseudomonadati</taxon>
        <taxon>Pseudomonadota</taxon>
        <taxon>Betaproteobacteria</taxon>
        <taxon>Burkholderiales</taxon>
        <taxon>Burkholderiaceae</taxon>
        <taxon>Caballeronia</taxon>
    </lineage>
</organism>
<reference evidence="1 2" key="1">
    <citation type="submission" date="2024-11" db="EMBL/GenBank/DDBJ databases">
        <title>Using genomics to understand microbial adaptation to soil warming.</title>
        <authorList>
            <person name="Deangelis K.M. PhD."/>
        </authorList>
    </citation>
    <scope>NUCLEOTIDE SEQUENCE [LARGE SCALE GENOMIC DNA]</scope>
    <source>
        <strain evidence="1 2">GAS97</strain>
    </source>
</reference>
<proteinExistence type="predicted"/>
<dbReference type="EMBL" id="JBIYDN010000015">
    <property type="protein sequence ID" value="MFK4444639.1"/>
    <property type="molecule type" value="Genomic_DNA"/>
</dbReference>
<evidence type="ECO:0000313" key="2">
    <source>
        <dbReference type="Proteomes" id="UP001620514"/>
    </source>
</evidence>
<dbReference type="Proteomes" id="UP001620514">
    <property type="component" value="Unassembled WGS sequence"/>
</dbReference>
<evidence type="ECO:0000313" key="1">
    <source>
        <dbReference type="EMBL" id="MFK4444639.1"/>
    </source>
</evidence>
<gene>
    <name evidence="1" type="ORF">ABH943_004661</name>
</gene>
<accession>A0ABW8MLT2</accession>
<comment type="caution">
    <text evidence="1">The sequence shown here is derived from an EMBL/GenBank/DDBJ whole genome shotgun (WGS) entry which is preliminary data.</text>
</comment>
<sequence length="194" mass="19318">MSFIAYDPLLGAVKLTDIDPTGPGPSNLVAGTGSSRMNFSMEVLRGYDPALGGGEFVFAQSGGTIAAGTVCQFNESLSAAGVIVDTAVAWAGTANSGDVLGVAMAALTVGQWGWFQVGGHAVVTCQGAPVAGNPVYWQAAGVVSPTLVASKQMEGAKFATAPAITLGSGSTAVVLSATQAVLLLNRPSAQGNIT</sequence>
<keyword evidence="2" id="KW-1185">Reference proteome</keyword>
<name>A0ABW8MLT2_9BURK</name>